<sequence length="374" mass="37388">MSAHLGDRVSALVDGQLSPAATERALAHVTGCARCASDLAAARAARRVLCDVDDVRPAGDLTARLLALGGCAPTAEAGTPGGATRAHRTSESASFDPFVPPAGRPAAPRPAPGPLDGLLDGGRALLGQGPDVLGSRPVLGARGVLGSRPVLGSGGVLGRRGLRATVGSLTGLGVVAVGLFVLGDRPAVTPATTASTDALSVLGGAAVAAVPVTADPSTTGTAAATPAGPGAGASTQEYLDWMRAEGWTCPAEVPEGWAVTAVRLRDDGATLELDLTGPTGGAVVVTEQQGRLDASALTAADRLDLDGRTVYLLSTEPWHAAWQAGDTVVEVVSGASARETAGVVAQFPDSGFDAGIPARLTRGWDTFTTAMHLP</sequence>
<organism evidence="3 4">
    <name type="scientific">Cellulomonas triticagri</name>
    <dbReference type="NCBI Taxonomy" id="2483352"/>
    <lineage>
        <taxon>Bacteria</taxon>
        <taxon>Bacillati</taxon>
        <taxon>Actinomycetota</taxon>
        <taxon>Actinomycetes</taxon>
        <taxon>Micrococcales</taxon>
        <taxon>Cellulomonadaceae</taxon>
        <taxon>Cellulomonas</taxon>
    </lineage>
</organism>
<proteinExistence type="predicted"/>
<feature type="region of interest" description="Disordered" evidence="1">
    <location>
        <begin position="76"/>
        <end position="120"/>
    </location>
</feature>
<comment type="caution">
    <text evidence="3">The sequence shown here is derived from an EMBL/GenBank/DDBJ whole genome shotgun (WGS) entry which is preliminary data.</text>
</comment>
<keyword evidence="4" id="KW-1185">Reference proteome</keyword>
<dbReference type="Pfam" id="PF13490">
    <property type="entry name" value="zf-HC2"/>
    <property type="match status" value="1"/>
</dbReference>
<feature type="compositionally biased region" description="Pro residues" evidence="1">
    <location>
        <begin position="98"/>
        <end position="113"/>
    </location>
</feature>
<evidence type="ECO:0000256" key="1">
    <source>
        <dbReference type="SAM" id="MobiDB-lite"/>
    </source>
</evidence>
<gene>
    <name evidence="3" type="ORF">EBM89_03075</name>
</gene>
<dbReference type="RefSeq" id="WP_122147996.1">
    <property type="nucleotide sequence ID" value="NZ_RFFI01000010.1"/>
</dbReference>
<dbReference type="InterPro" id="IPR027383">
    <property type="entry name" value="Znf_put"/>
</dbReference>
<accession>A0A3M2JN54</accession>
<dbReference type="OrthoDB" id="3743969at2"/>
<feature type="domain" description="Putative zinc-finger" evidence="2">
    <location>
        <begin position="7"/>
        <end position="36"/>
    </location>
</feature>
<evidence type="ECO:0000313" key="3">
    <source>
        <dbReference type="EMBL" id="RMI13716.1"/>
    </source>
</evidence>
<evidence type="ECO:0000259" key="2">
    <source>
        <dbReference type="Pfam" id="PF13490"/>
    </source>
</evidence>
<evidence type="ECO:0000313" key="4">
    <source>
        <dbReference type="Proteomes" id="UP000269289"/>
    </source>
</evidence>
<dbReference type="EMBL" id="RFFI01000010">
    <property type="protein sequence ID" value="RMI13716.1"/>
    <property type="molecule type" value="Genomic_DNA"/>
</dbReference>
<reference evidence="3 4" key="1">
    <citation type="submission" date="2018-10" db="EMBL/GenBank/DDBJ databases">
        <title>Isolation, diversity and antifungal activity of actinobacteria from wheat.</title>
        <authorList>
            <person name="Han C."/>
        </authorList>
    </citation>
    <scope>NUCLEOTIDE SEQUENCE [LARGE SCALE GENOMIC DNA]</scope>
    <source>
        <strain evidence="3 4">NEAU-YY56</strain>
    </source>
</reference>
<dbReference type="Proteomes" id="UP000269289">
    <property type="component" value="Unassembled WGS sequence"/>
</dbReference>
<name>A0A3M2JN54_9CELL</name>
<dbReference type="AlphaFoldDB" id="A0A3M2JN54"/>
<protein>
    <submittedName>
        <fullName evidence="3">Zf-HC2 domain-containing protein</fullName>
    </submittedName>
</protein>